<protein>
    <recommendedName>
        <fullName evidence="8">WSC domain-containing protein</fullName>
    </recommendedName>
</protein>
<keyword evidence="6" id="KW-0325">Glycoprotein</keyword>
<evidence type="ECO:0000259" key="8">
    <source>
        <dbReference type="PROSITE" id="PS51212"/>
    </source>
</evidence>
<evidence type="ECO:0000256" key="6">
    <source>
        <dbReference type="ARBA" id="ARBA00023180"/>
    </source>
</evidence>
<feature type="domain" description="WSC" evidence="8">
    <location>
        <begin position="1"/>
        <end position="67"/>
    </location>
</feature>
<feature type="region of interest" description="Disordered" evidence="7">
    <location>
        <begin position="188"/>
        <end position="245"/>
    </location>
</feature>
<feature type="compositionally biased region" description="Low complexity" evidence="7">
    <location>
        <begin position="106"/>
        <end position="117"/>
    </location>
</feature>
<organism evidence="9 10">
    <name type="scientific">Plectosphaerella plurivora</name>
    <dbReference type="NCBI Taxonomy" id="936078"/>
    <lineage>
        <taxon>Eukaryota</taxon>
        <taxon>Fungi</taxon>
        <taxon>Dikarya</taxon>
        <taxon>Ascomycota</taxon>
        <taxon>Pezizomycotina</taxon>
        <taxon>Sordariomycetes</taxon>
        <taxon>Hypocreomycetidae</taxon>
        <taxon>Glomerellales</taxon>
        <taxon>Plectosphaerellaceae</taxon>
        <taxon>Plectosphaerella</taxon>
    </lineage>
</organism>
<dbReference type="SMART" id="SM00321">
    <property type="entry name" value="WSC"/>
    <property type="match status" value="1"/>
</dbReference>
<keyword evidence="10" id="KW-1185">Reference proteome</keyword>
<evidence type="ECO:0000256" key="7">
    <source>
        <dbReference type="SAM" id="MobiDB-lite"/>
    </source>
</evidence>
<dbReference type="GO" id="GO:0005886">
    <property type="term" value="C:plasma membrane"/>
    <property type="evidence" value="ECO:0007669"/>
    <property type="project" value="TreeGrafter"/>
</dbReference>
<keyword evidence="4" id="KW-1133">Transmembrane helix</keyword>
<sequence>MSNDKCVEHCGKKGYKLAGTEWSRECWCGNVFRNARRLPEVQCDSPCDGNSKDVCGGDWALTVYSQDGTGVNTISPDDGNNDDSTIIKAGGKRARDAAGADREIDGNGNSNGGAATNPTPTSFATYPSREAAGPMTVSQAPTFLTAGVGALPTGGTASDDVGGNILSAIESIVKAIPSDLGFGDVWADEPVESGHPRVETRDESGDRNDADETKHHIARKRRDVGQRASWNETDAPQRWYKTWQG</sequence>
<dbReference type="AlphaFoldDB" id="A0A9P9AG04"/>
<comment type="subcellular location">
    <subcellularLocation>
        <location evidence="1">Membrane</location>
        <topology evidence="1">Single-pass membrane protein</topology>
    </subcellularLocation>
</comment>
<feature type="compositionally biased region" description="Basic and acidic residues" evidence="7">
    <location>
        <begin position="93"/>
        <end position="105"/>
    </location>
</feature>
<reference evidence="9" key="1">
    <citation type="journal article" date="2021" name="Nat. Commun.">
        <title>Genetic determinants of endophytism in the Arabidopsis root mycobiome.</title>
        <authorList>
            <person name="Mesny F."/>
            <person name="Miyauchi S."/>
            <person name="Thiergart T."/>
            <person name="Pickel B."/>
            <person name="Atanasova L."/>
            <person name="Karlsson M."/>
            <person name="Huettel B."/>
            <person name="Barry K.W."/>
            <person name="Haridas S."/>
            <person name="Chen C."/>
            <person name="Bauer D."/>
            <person name="Andreopoulos W."/>
            <person name="Pangilinan J."/>
            <person name="LaButti K."/>
            <person name="Riley R."/>
            <person name="Lipzen A."/>
            <person name="Clum A."/>
            <person name="Drula E."/>
            <person name="Henrissat B."/>
            <person name="Kohler A."/>
            <person name="Grigoriev I.V."/>
            <person name="Martin F.M."/>
            <person name="Hacquard S."/>
        </authorList>
    </citation>
    <scope>NUCLEOTIDE SEQUENCE</scope>
    <source>
        <strain evidence="9">MPI-SDFR-AT-0117</strain>
    </source>
</reference>
<dbReference type="Proteomes" id="UP000770015">
    <property type="component" value="Unassembled WGS sequence"/>
</dbReference>
<proteinExistence type="predicted"/>
<dbReference type="EMBL" id="JAGSXJ010000002">
    <property type="protein sequence ID" value="KAH6695074.1"/>
    <property type="molecule type" value="Genomic_DNA"/>
</dbReference>
<feature type="region of interest" description="Disordered" evidence="7">
    <location>
        <begin position="91"/>
        <end position="128"/>
    </location>
</feature>
<evidence type="ECO:0000313" key="10">
    <source>
        <dbReference type="Proteomes" id="UP000770015"/>
    </source>
</evidence>
<accession>A0A9P9AG04</accession>
<evidence type="ECO:0000256" key="3">
    <source>
        <dbReference type="ARBA" id="ARBA00022729"/>
    </source>
</evidence>
<dbReference type="InterPro" id="IPR002889">
    <property type="entry name" value="WSC_carb-bd"/>
</dbReference>
<dbReference type="PANTHER" id="PTHR24269:SF16">
    <property type="entry name" value="PROTEIN SLG1"/>
    <property type="match status" value="1"/>
</dbReference>
<dbReference type="OrthoDB" id="5985073at2759"/>
<name>A0A9P9AG04_9PEZI</name>
<keyword evidence="2" id="KW-0812">Transmembrane</keyword>
<evidence type="ECO:0000256" key="4">
    <source>
        <dbReference type="ARBA" id="ARBA00022989"/>
    </source>
</evidence>
<comment type="caution">
    <text evidence="9">The sequence shown here is derived from an EMBL/GenBank/DDBJ whole genome shotgun (WGS) entry which is preliminary data.</text>
</comment>
<evidence type="ECO:0000256" key="1">
    <source>
        <dbReference type="ARBA" id="ARBA00004167"/>
    </source>
</evidence>
<evidence type="ECO:0000256" key="2">
    <source>
        <dbReference type="ARBA" id="ARBA00022692"/>
    </source>
</evidence>
<gene>
    <name evidence="9" type="ORF">F5X68DRAFT_197875</name>
</gene>
<evidence type="ECO:0000313" key="9">
    <source>
        <dbReference type="EMBL" id="KAH6695074.1"/>
    </source>
</evidence>
<dbReference type="PANTHER" id="PTHR24269">
    <property type="entry name" value="KREMEN PROTEIN"/>
    <property type="match status" value="1"/>
</dbReference>
<dbReference type="Pfam" id="PF01822">
    <property type="entry name" value="WSC"/>
    <property type="match status" value="1"/>
</dbReference>
<dbReference type="InterPro" id="IPR051836">
    <property type="entry name" value="Kremen_rcpt"/>
</dbReference>
<keyword evidence="5" id="KW-0472">Membrane</keyword>
<keyword evidence="3" id="KW-0732">Signal</keyword>
<dbReference type="PROSITE" id="PS51212">
    <property type="entry name" value="WSC"/>
    <property type="match status" value="1"/>
</dbReference>
<evidence type="ECO:0000256" key="5">
    <source>
        <dbReference type="ARBA" id="ARBA00023136"/>
    </source>
</evidence>
<feature type="compositionally biased region" description="Basic and acidic residues" evidence="7">
    <location>
        <begin position="192"/>
        <end position="215"/>
    </location>
</feature>